<evidence type="ECO:0000313" key="2">
    <source>
        <dbReference type="Proteomes" id="UP000431901"/>
    </source>
</evidence>
<dbReference type="EMBL" id="WUTW01000002">
    <property type="protein sequence ID" value="MXQ64581.1"/>
    <property type="molecule type" value="Genomic_DNA"/>
</dbReference>
<dbReference type="RefSeq" id="WP_161102794.1">
    <property type="nucleotide sequence ID" value="NZ_JBHLYI010000001.1"/>
</dbReference>
<proteinExistence type="predicted"/>
<reference evidence="1 2" key="1">
    <citation type="submission" date="2019-12" db="EMBL/GenBank/DDBJ databases">
        <title>Nocardia macrotermitis sp. nov. and Nocardia aurantia sp. nov., isolated from the gut of the fungus growing-termite Macrotermes natalensis.</title>
        <authorList>
            <person name="Christine B."/>
            <person name="Rene B."/>
        </authorList>
    </citation>
    <scope>NUCLEOTIDE SEQUENCE [LARGE SCALE GENOMIC DNA]</scope>
    <source>
        <strain evidence="1 2">DSM 102126</strain>
    </source>
</reference>
<gene>
    <name evidence="1" type="ORF">GQ466_11085</name>
</gene>
<sequence>MCAAVANLPQSASEIYFDMDRYVEAAHCDTLAADAACEADSYDSWPCALVRHAHVDMYEKRFDKAVRYWIRQGT</sequence>
<dbReference type="AlphaFoldDB" id="A0A6I4W547"/>
<name>A0A6I4W547_9ACTN</name>
<keyword evidence="2" id="KW-1185">Reference proteome</keyword>
<evidence type="ECO:0000313" key="1">
    <source>
        <dbReference type="EMBL" id="MXQ64581.1"/>
    </source>
</evidence>
<comment type="caution">
    <text evidence="1">The sequence shown here is derived from an EMBL/GenBank/DDBJ whole genome shotgun (WGS) entry which is preliminary data.</text>
</comment>
<dbReference type="OrthoDB" id="3213425at2"/>
<organism evidence="1 2">
    <name type="scientific">Actinomadura rayongensis</name>
    <dbReference type="NCBI Taxonomy" id="1429076"/>
    <lineage>
        <taxon>Bacteria</taxon>
        <taxon>Bacillati</taxon>
        <taxon>Actinomycetota</taxon>
        <taxon>Actinomycetes</taxon>
        <taxon>Streptosporangiales</taxon>
        <taxon>Thermomonosporaceae</taxon>
        <taxon>Actinomadura</taxon>
    </lineage>
</organism>
<dbReference type="Proteomes" id="UP000431901">
    <property type="component" value="Unassembled WGS sequence"/>
</dbReference>
<protein>
    <submittedName>
        <fullName evidence="1">Uncharacterized protein</fullName>
    </submittedName>
</protein>
<accession>A0A6I4W547</accession>